<evidence type="ECO:0000313" key="2">
    <source>
        <dbReference type="EMBL" id="MCR6545601.1"/>
    </source>
</evidence>
<dbReference type="Proteomes" id="UP001524944">
    <property type="component" value="Unassembled WGS sequence"/>
</dbReference>
<dbReference type="PANTHER" id="PTHR39338">
    <property type="entry name" value="BLL5662 PROTEIN-RELATED"/>
    <property type="match status" value="1"/>
</dbReference>
<accession>A0ABT1Y405</accession>
<name>A0ABT1Y405_9FIRM</name>
<keyword evidence="3" id="KW-1185">Reference proteome</keyword>
<feature type="region of interest" description="Disordered" evidence="1">
    <location>
        <begin position="75"/>
        <end position="101"/>
    </location>
</feature>
<dbReference type="RefSeq" id="WP_089609136.1">
    <property type="nucleotide sequence ID" value="NZ_CP022121.1"/>
</dbReference>
<dbReference type="InterPro" id="IPR008912">
    <property type="entry name" value="Uncharacterised_CoxE"/>
</dbReference>
<dbReference type="EMBL" id="JANPWE010000003">
    <property type="protein sequence ID" value="MCR6545601.1"/>
    <property type="molecule type" value="Genomic_DNA"/>
</dbReference>
<dbReference type="Pfam" id="PF05762">
    <property type="entry name" value="VWA_CoxE"/>
    <property type="match status" value="1"/>
</dbReference>
<dbReference type="PANTHER" id="PTHR39338:SF5">
    <property type="entry name" value="BLR6139 PROTEIN"/>
    <property type="match status" value="1"/>
</dbReference>
<sequence length="446" mass="50968">MEKKLLSFVHALRHGGLKVSPGELMDALTSIATYGIEDPEQFYILLKATLVKSETDGAIFDLAFRLFFREEAEKPGDLQKPDSSTGFGTSTDGSGTGKAGMGRASRALYEAVTKGHSEDLISMAEKILSGLDMEEDRVDQLLFQLKVKMEWFMVENALERGGEEGQENLQLLKDLEQYIRYRIEKILVEKKGDQGLKDLLTEENLMEKDFAALNEFQVKEMEKRVARLAHQLASRYSYRFKASKSGRVDMRRVLRKAARLGRTPEKLLYRDKVMNKPSMIVLCDISGSVSVYSAFLLQLVYAMSRRFHDLKAFLFVDEIAEITAQIKTNHMREGIGQAITQTRCSRLGISNFGQVFELFNQNFGHILDRKTTVIILGDAKNNWYPPRQEELKLIAQKAKQVYWLNPEPKEKWNQDDSIIGLYGKYCQGVMECRNLDQLEQAVRKIM</sequence>
<protein>
    <submittedName>
        <fullName evidence="2">VWA domain-containing protein</fullName>
    </submittedName>
</protein>
<proteinExistence type="predicted"/>
<gene>
    <name evidence="2" type="ORF">NVS47_08760</name>
</gene>
<dbReference type="PIRSF" id="PIRSF010256">
    <property type="entry name" value="CoxE_vWa"/>
    <property type="match status" value="1"/>
</dbReference>
<evidence type="ECO:0000313" key="3">
    <source>
        <dbReference type="Proteomes" id="UP001524944"/>
    </source>
</evidence>
<comment type="caution">
    <text evidence="2">The sequence shown here is derived from an EMBL/GenBank/DDBJ whole genome shotgun (WGS) entry which is preliminary data.</text>
</comment>
<feature type="compositionally biased region" description="Low complexity" evidence="1">
    <location>
        <begin position="82"/>
        <end position="93"/>
    </location>
</feature>
<organism evidence="2 3">
    <name type="scientific">Dehalobacterium formicoaceticum</name>
    <dbReference type="NCBI Taxonomy" id="51515"/>
    <lineage>
        <taxon>Bacteria</taxon>
        <taxon>Bacillati</taxon>
        <taxon>Bacillota</taxon>
        <taxon>Clostridia</taxon>
        <taxon>Eubacteriales</taxon>
        <taxon>Peptococcaceae</taxon>
        <taxon>Dehalobacterium</taxon>
    </lineage>
</organism>
<dbReference type="InterPro" id="IPR011195">
    <property type="entry name" value="UCP010256"/>
</dbReference>
<evidence type="ECO:0000256" key="1">
    <source>
        <dbReference type="SAM" id="MobiDB-lite"/>
    </source>
</evidence>
<reference evidence="2 3" key="1">
    <citation type="submission" date="2022-08" db="EMBL/GenBank/DDBJ databases">
        <title>Proteogenomics of the novel Dehalobacterium formicoaceticum strain EZ94 highlights a key role of methyltransferases during anaerobic dichloromethane degradation.</title>
        <authorList>
            <person name="Wasmund K."/>
        </authorList>
    </citation>
    <scope>NUCLEOTIDE SEQUENCE [LARGE SCALE GENOMIC DNA]</scope>
    <source>
        <strain evidence="2 3">EZ94</strain>
    </source>
</reference>